<dbReference type="InterPro" id="IPR017795">
    <property type="entry name" value="ABBA_NscD-like"/>
</dbReference>
<evidence type="ECO:0000256" key="1">
    <source>
        <dbReference type="ARBA" id="ARBA00022679"/>
    </source>
</evidence>
<sequence length="394" mass="44162">MVTEVVEVHGGQDPRVDLDYWKHLLGPIIGSLLKSTGSYSPADQDEHLRVLSEYVIPNLGPRPSVAHTSSFITQTGCPLQPSIYFCSSGKPLVRYSWELLGPRGGSDGDPFAIEAAQKILSFLSTTVGFCTRWTNALLSAFSPTPEEVKVVQAMIPKWLKSFAADEQLPQIKRLCFCFVAFDLKGPKASIKAYFNIKAKSMATGVPENEITWNVLRNLMPSFDPALIDTLGQFLAENPASAVDTVAVDCVDEASLSNARVKLYVVSANNSFNAVRDYITLGGRFQNKVILKGLALLQDIWHLLLQEPEGIVNDDYNKRPNHCSPMSLYINFEIRPDTKLPEVKIYLPLWNYVRSDEEAVNNYEEVFRRCGYEWGKEGMYWKAFESALYALPFLI</sequence>
<dbReference type="PANTHER" id="PTHR40627:SF5">
    <property type="entry name" value="INDOLE PRENYLTRANSFERASE TDIB"/>
    <property type="match status" value="1"/>
</dbReference>
<accession>A0A9P8N880</accession>
<keyword evidence="3" id="KW-1185">Reference proteome</keyword>
<keyword evidence="1" id="KW-0808">Transferase</keyword>
<dbReference type="AlphaFoldDB" id="A0A9P8N880"/>
<dbReference type="OrthoDB" id="5392033at2759"/>
<protein>
    <submittedName>
        <fullName evidence="2">Tryptophan dimethylallyltransferase domain-containing protein</fullName>
    </submittedName>
</protein>
<dbReference type="PANTHER" id="PTHR40627">
    <property type="entry name" value="INDOLE PRENYLTRANSFERASE TDIB-RELATED"/>
    <property type="match status" value="1"/>
</dbReference>
<dbReference type="CDD" id="cd13929">
    <property type="entry name" value="PT-DMATS_CymD"/>
    <property type="match status" value="1"/>
</dbReference>
<reference evidence="2" key="1">
    <citation type="submission" date="2021-09" db="EMBL/GenBank/DDBJ databases">
        <title>A high-quality genome of the endoparasitic fungus Hirsutella rhossiliensis with a comparison of Hirsutella genomes reveals transposable elements contributing to genome size variation.</title>
        <authorList>
            <person name="Lin R."/>
            <person name="Jiao Y."/>
            <person name="Sun X."/>
            <person name="Ling J."/>
            <person name="Xie B."/>
            <person name="Cheng X."/>
        </authorList>
    </citation>
    <scope>NUCLEOTIDE SEQUENCE</scope>
    <source>
        <strain evidence="2">HR02</strain>
    </source>
</reference>
<proteinExistence type="predicted"/>
<dbReference type="InterPro" id="IPR033964">
    <property type="entry name" value="ABBA"/>
</dbReference>
<dbReference type="RefSeq" id="XP_044726148.1">
    <property type="nucleotide sequence ID" value="XM_044859748.1"/>
</dbReference>
<evidence type="ECO:0000313" key="3">
    <source>
        <dbReference type="Proteomes" id="UP000824596"/>
    </source>
</evidence>
<dbReference type="Proteomes" id="UP000824596">
    <property type="component" value="Unassembled WGS sequence"/>
</dbReference>
<dbReference type="Pfam" id="PF11991">
    <property type="entry name" value="Trp_DMAT"/>
    <property type="match status" value="1"/>
</dbReference>
<dbReference type="NCBIfam" id="TIGR03429">
    <property type="entry name" value="arom_pren_DMATS"/>
    <property type="match status" value="1"/>
</dbReference>
<dbReference type="GO" id="GO:0016765">
    <property type="term" value="F:transferase activity, transferring alkyl or aryl (other than methyl) groups"/>
    <property type="evidence" value="ECO:0007669"/>
    <property type="project" value="InterPro"/>
</dbReference>
<dbReference type="EMBL" id="JAIZPD010000001">
    <property type="protein sequence ID" value="KAH0968635.1"/>
    <property type="molecule type" value="Genomic_DNA"/>
</dbReference>
<dbReference type="SFLD" id="SFLDS00036">
    <property type="entry name" value="Aromatic_Prenyltransferase"/>
    <property type="match status" value="1"/>
</dbReference>
<comment type="caution">
    <text evidence="2">The sequence shown here is derived from an EMBL/GenBank/DDBJ whole genome shotgun (WGS) entry which is preliminary data.</text>
</comment>
<evidence type="ECO:0000313" key="2">
    <source>
        <dbReference type="EMBL" id="KAH0968635.1"/>
    </source>
</evidence>
<dbReference type="GeneID" id="68350406"/>
<organism evidence="2 3">
    <name type="scientific">Hirsutella rhossiliensis</name>
    <dbReference type="NCBI Taxonomy" id="111463"/>
    <lineage>
        <taxon>Eukaryota</taxon>
        <taxon>Fungi</taxon>
        <taxon>Dikarya</taxon>
        <taxon>Ascomycota</taxon>
        <taxon>Pezizomycotina</taxon>
        <taxon>Sordariomycetes</taxon>
        <taxon>Hypocreomycetidae</taxon>
        <taxon>Hypocreales</taxon>
        <taxon>Ophiocordycipitaceae</taxon>
        <taxon>Hirsutella</taxon>
    </lineage>
</organism>
<dbReference type="GO" id="GO:0009820">
    <property type="term" value="P:alkaloid metabolic process"/>
    <property type="evidence" value="ECO:0007669"/>
    <property type="project" value="InterPro"/>
</dbReference>
<gene>
    <name evidence="2" type="ORF">HRG_01277</name>
</gene>
<name>A0A9P8N880_9HYPO</name>